<gene>
    <name evidence="1" type="ORF">DFP94_1011407</name>
</gene>
<accession>A0A369BQG5</accession>
<dbReference type="EMBL" id="QPJW01000001">
    <property type="protein sequence ID" value="RCX23803.1"/>
    <property type="molecule type" value="Genomic_DNA"/>
</dbReference>
<organism evidence="1 2">
    <name type="scientific">Fontibacillus phaseoli</name>
    <dbReference type="NCBI Taxonomy" id="1416533"/>
    <lineage>
        <taxon>Bacteria</taxon>
        <taxon>Bacillati</taxon>
        <taxon>Bacillota</taxon>
        <taxon>Bacilli</taxon>
        <taxon>Bacillales</taxon>
        <taxon>Paenibacillaceae</taxon>
        <taxon>Fontibacillus</taxon>
    </lineage>
</organism>
<keyword evidence="2" id="KW-1185">Reference proteome</keyword>
<reference evidence="1 2" key="1">
    <citation type="submission" date="2018-07" db="EMBL/GenBank/DDBJ databases">
        <title>Genomic Encyclopedia of Type Strains, Phase III (KMG-III): the genomes of soil and plant-associated and newly described type strains.</title>
        <authorList>
            <person name="Whitman W."/>
        </authorList>
    </citation>
    <scope>NUCLEOTIDE SEQUENCE [LARGE SCALE GENOMIC DNA]</scope>
    <source>
        <strain evidence="1 2">CECT 8333</strain>
    </source>
</reference>
<name>A0A369BQG5_9BACL</name>
<comment type="caution">
    <text evidence="1">The sequence shown here is derived from an EMBL/GenBank/DDBJ whole genome shotgun (WGS) entry which is preliminary data.</text>
</comment>
<proteinExistence type="predicted"/>
<evidence type="ECO:0000313" key="2">
    <source>
        <dbReference type="Proteomes" id="UP000253090"/>
    </source>
</evidence>
<protein>
    <submittedName>
        <fullName evidence="1">Uncharacterized protein</fullName>
    </submittedName>
</protein>
<dbReference type="AlphaFoldDB" id="A0A369BQG5"/>
<dbReference type="Proteomes" id="UP000253090">
    <property type="component" value="Unassembled WGS sequence"/>
</dbReference>
<evidence type="ECO:0000313" key="1">
    <source>
        <dbReference type="EMBL" id="RCX23803.1"/>
    </source>
</evidence>
<sequence>MPSSNAGIKAITLDMDVEGTVVYVPVIFKLKLVKYYEQL</sequence>